<evidence type="ECO:0000313" key="1">
    <source>
        <dbReference type="EMBL" id="AFM24503.1"/>
    </source>
</evidence>
<dbReference type="Pfam" id="PF09719">
    <property type="entry name" value="C_GCAxxG_C_C"/>
    <property type="match status" value="1"/>
</dbReference>
<reference evidence="2" key="1">
    <citation type="submission" date="2012-06" db="EMBL/GenBank/DDBJ databases">
        <title>Complete sequence of chromosome of Desulfomonile tiedjei DSM 6799.</title>
        <authorList>
            <person name="Lucas S."/>
            <person name="Copeland A."/>
            <person name="Lapidus A."/>
            <person name="Glavina del Rio T."/>
            <person name="Dalin E."/>
            <person name="Tice H."/>
            <person name="Bruce D."/>
            <person name="Goodwin L."/>
            <person name="Pitluck S."/>
            <person name="Peters L."/>
            <person name="Ovchinnikova G."/>
            <person name="Zeytun A."/>
            <person name="Lu M."/>
            <person name="Kyrpides N."/>
            <person name="Mavromatis K."/>
            <person name="Ivanova N."/>
            <person name="Brettin T."/>
            <person name="Detter J.C."/>
            <person name="Han C."/>
            <person name="Larimer F."/>
            <person name="Land M."/>
            <person name="Hauser L."/>
            <person name="Markowitz V."/>
            <person name="Cheng J.-F."/>
            <person name="Hugenholtz P."/>
            <person name="Woyke T."/>
            <person name="Wu D."/>
            <person name="Spring S."/>
            <person name="Schroeder M."/>
            <person name="Brambilla E."/>
            <person name="Klenk H.-P."/>
            <person name="Eisen J.A."/>
        </authorList>
    </citation>
    <scope>NUCLEOTIDE SEQUENCE [LARGE SCALE GENOMIC DNA]</scope>
    <source>
        <strain evidence="2">ATCC 49306 / DSM 6799 / DCB-1</strain>
    </source>
</reference>
<organism evidence="1 2">
    <name type="scientific">Desulfomonile tiedjei (strain ATCC 49306 / DSM 6799 / DCB-1)</name>
    <dbReference type="NCBI Taxonomy" id="706587"/>
    <lineage>
        <taxon>Bacteria</taxon>
        <taxon>Pseudomonadati</taxon>
        <taxon>Thermodesulfobacteriota</taxon>
        <taxon>Desulfomonilia</taxon>
        <taxon>Desulfomonilales</taxon>
        <taxon>Desulfomonilaceae</taxon>
        <taxon>Desulfomonile</taxon>
    </lineage>
</organism>
<dbReference type="InterPro" id="IPR010181">
    <property type="entry name" value="CGCAxxGCC_motif"/>
</dbReference>
<dbReference type="EMBL" id="CP003360">
    <property type="protein sequence ID" value="AFM24503.1"/>
    <property type="molecule type" value="Genomic_DNA"/>
</dbReference>
<dbReference type="eggNOG" id="ENOG5032ZHX">
    <property type="taxonomic scope" value="Bacteria"/>
</dbReference>
<dbReference type="KEGG" id="dti:Desti_1795"/>
<evidence type="ECO:0000313" key="2">
    <source>
        <dbReference type="Proteomes" id="UP000006055"/>
    </source>
</evidence>
<dbReference type="STRING" id="706587.Desti_1795"/>
<keyword evidence="2" id="KW-1185">Reference proteome</keyword>
<dbReference type="NCBIfam" id="NF045669">
    <property type="entry name" value="DVU1555_fam_CGA"/>
    <property type="match status" value="1"/>
</dbReference>
<name>I4C4L2_DESTA</name>
<dbReference type="HOGENOM" id="CLU_091283_4_0_7"/>
<dbReference type="Proteomes" id="UP000006055">
    <property type="component" value="Chromosome"/>
</dbReference>
<dbReference type="SUPFAM" id="SSF48695">
    <property type="entry name" value="Multiheme cytochromes"/>
    <property type="match status" value="1"/>
</dbReference>
<gene>
    <name evidence="1" type="ordered locus">Desti_1795</name>
</gene>
<proteinExistence type="predicted"/>
<dbReference type="InterPro" id="IPR036280">
    <property type="entry name" value="Multihaem_cyt_sf"/>
</dbReference>
<protein>
    <submittedName>
        <fullName evidence="1">Putative redox-active protein (C_GCAxxG_C_C)</fullName>
    </submittedName>
</protein>
<accession>I4C4L2</accession>
<sequence>MDEIFRMLELAGQGFHCSQILLSLGLDAQGKTNPDLIRSMEGLAGGMGFCGDICGALTGGACLLALYAGRGNPDDEADPRLNDMINELFAWFTQEFSECYGGIHCREILADDPRNQTSRCPQLVTRTYEKVKSLLLENDFDLSEGR</sequence>
<dbReference type="AlphaFoldDB" id="I4C4L2"/>
<dbReference type="OrthoDB" id="163426at2"/>